<dbReference type="InterPro" id="IPR025996">
    <property type="entry name" value="MT1864/Rv1816-like_C"/>
</dbReference>
<dbReference type="GO" id="GO:0000976">
    <property type="term" value="F:transcription cis-regulatory region binding"/>
    <property type="evidence" value="ECO:0007669"/>
    <property type="project" value="TreeGrafter"/>
</dbReference>
<dbReference type="Gene3D" id="1.10.357.10">
    <property type="entry name" value="Tetracycline Repressor, domain 2"/>
    <property type="match status" value="1"/>
</dbReference>
<evidence type="ECO:0000256" key="2">
    <source>
        <dbReference type="ARBA" id="ARBA00023125"/>
    </source>
</evidence>
<protein>
    <submittedName>
        <fullName evidence="6">Transcriptional regulator</fullName>
    </submittedName>
</protein>
<reference evidence="7" key="2">
    <citation type="submission" date="2016-01" db="EMBL/GenBank/DDBJ databases">
        <title>Complete genome sequence of Agromyces aureus AR33T and comparison with related organisms.</title>
        <authorList>
            <person name="Corretto E."/>
            <person name="Antonielli L."/>
            <person name="Sessitsch A."/>
            <person name="Brader G."/>
        </authorList>
    </citation>
    <scope>NUCLEOTIDE SEQUENCE [LARGE SCALE GENOMIC DNA]</scope>
    <source>
        <strain evidence="7">AR33</strain>
    </source>
</reference>
<dbReference type="RefSeq" id="WP_067873476.1">
    <property type="nucleotide sequence ID" value="NZ_CP013979.1"/>
</dbReference>
<dbReference type="SUPFAM" id="SSF46689">
    <property type="entry name" value="Homeodomain-like"/>
    <property type="match status" value="1"/>
</dbReference>
<dbReference type="OrthoDB" id="3173376at2"/>
<dbReference type="Pfam" id="PF13305">
    <property type="entry name" value="TetR_C_33"/>
    <property type="match status" value="1"/>
</dbReference>
<dbReference type="KEGG" id="agy:ATC03_04160"/>
<evidence type="ECO:0000313" key="6">
    <source>
        <dbReference type="EMBL" id="ANJ26045.1"/>
    </source>
</evidence>
<dbReference type="STRING" id="453304.ATC03_04160"/>
<sequence length="201" mass="21263">MSERTYHHGNLRQVLLDRAWTTLDDDGLAALSLRQLARDAGVSHGASARHFRDKQALLDALAIAGFTRLNADLAAAAAGPAPFDRRFRTAGLAYVSFAVEHPAILDTMYTAKHHPDASAELVRLSHAGMATLVALIDEAQRSGAVRAGDASEFALVGFAAVHGVAALAIDDLLNGTGWQDAAQATISFVWRGLANPVEVTA</sequence>
<name>A0A191WCQ2_9MICO</name>
<evidence type="ECO:0000256" key="1">
    <source>
        <dbReference type="ARBA" id="ARBA00023015"/>
    </source>
</evidence>
<reference evidence="6 7" key="1">
    <citation type="journal article" date="2016" name="Int. J. Syst. Evol. Microbiol.">
        <title>Agromyces aureus sp. nov., isolated from the rhizosphere of Salix caprea L. grown in a heavy-metal-contaminated soil.</title>
        <authorList>
            <person name="Corretto E."/>
            <person name="Antonielli L."/>
            <person name="Sessitsch A."/>
            <person name="Compant S."/>
            <person name="Gorfer M."/>
            <person name="Kuffner M."/>
            <person name="Brader G."/>
        </authorList>
    </citation>
    <scope>NUCLEOTIDE SEQUENCE [LARGE SCALE GENOMIC DNA]</scope>
    <source>
        <strain evidence="6 7">AR33</strain>
    </source>
</reference>
<dbReference type="Proteomes" id="UP000078437">
    <property type="component" value="Chromosome"/>
</dbReference>
<evidence type="ECO:0000313" key="7">
    <source>
        <dbReference type="Proteomes" id="UP000078437"/>
    </source>
</evidence>
<keyword evidence="1" id="KW-0805">Transcription regulation</keyword>
<feature type="domain" description="HTH tetR-type" evidence="5">
    <location>
        <begin position="9"/>
        <end position="69"/>
    </location>
</feature>
<evidence type="ECO:0000256" key="4">
    <source>
        <dbReference type="PROSITE-ProRule" id="PRU00335"/>
    </source>
</evidence>
<evidence type="ECO:0000256" key="3">
    <source>
        <dbReference type="ARBA" id="ARBA00023163"/>
    </source>
</evidence>
<accession>A0A191WCQ2</accession>
<dbReference type="PANTHER" id="PTHR30055">
    <property type="entry name" value="HTH-TYPE TRANSCRIPTIONAL REGULATOR RUTR"/>
    <property type="match status" value="1"/>
</dbReference>
<dbReference type="PROSITE" id="PS50977">
    <property type="entry name" value="HTH_TETR_2"/>
    <property type="match status" value="1"/>
</dbReference>
<dbReference type="AlphaFoldDB" id="A0A191WCQ2"/>
<dbReference type="InterPro" id="IPR036271">
    <property type="entry name" value="Tet_transcr_reg_TetR-rel_C_sf"/>
</dbReference>
<evidence type="ECO:0000259" key="5">
    <source>
        <dbReference type="PROSITE" id="PS50977"/>
    </source>
</evidence>
<dbReference type="Pfam" id="PF00440">
    <property type="entry name" value="TetR_N"/>
    <property type="match status" value="1"/>
</dbReference>
<proteinExistence type="predicted"/>
<dbReference type="EMBL" id="CP013979">
    <property type="protein sequence ID" value="ANJ26045.1"/>
    <property type="molecule type" value="Genomic_DNA"/>
</dbReference>
<gene>
    <name evidence="6" type="ORF">ATC03_04160</name>
</gene>
<keyword evidence="2 4" id="KW-0238">DNA-binding</keyword>
<dbReference type="InterPro" id="IPR001647">
    <property type="entry name" value="HTH_TetR"/>
</dbReference>
<dbReference type="InterPro" id="IPR009057">
    <property type="entry name" value="Homeodomain-like_sf"/>
</dbReference>
<dbReference type="SUPFAM" id="SSF48498">
    <property type="entry name" value="Tetracyclin repressor-like, C-terminal domain"/>
    <property type="match status" value="1"/>
</dbReference>
<keyword evidence="7" id="KW-1185">Reference proteome</keyword>
<keyword evidence="3" id="KW-0804">Transcription</keyword>
<dbReference type="PANTHER" id="PTHR30055:SF220">
    <property type="entry name" value="TETR-FAMILY REGULATORY PROTEIN"/>
    <property type="match status" value="1"/>
</dbReference>
<organism evidence="6 7">
    <name type="scientific">Agromyces aureus</name>
    <dbReference type="NCBI Taxonomy" id="453304"/>
    <lineage>
        <taxon>Bacteria</taxon>
        <taxon>Bacillati</taxon>
        <taxon>Actinomycetota</taxon>
        <taxon>Actinomycetes</taxon>
        <taxon>Micrococcales</taxon>
        <taxon>Microbacteriaceae</taxon>
        <taxon>Agromyces</taxon>
    </lineage>
</organism>
<dbReference type="GO" id="GO:0003700">
    <property type="term" value="F:DNA-binding transcription factor activity"/>
    <property type="evidence" value="ECO:0007669"/>
    <property type="project" value="TreeGrafter"/>
</dbReference>
<dbReference type="InterPro" id="IPR050109">
    <property type="entry name" value="HTH-type_TetR-like_transc_reg"/>
</dbReference>
<feature type="DNA-binding region" description="H-T-H motif" evidence="4">
    <location>
        <begin position="32"/>
        <end position="51"/>
    </location>
</feature>